<dbReference type="GO" id="GO:0016787">
    <property type="term" value="F:hydrolase activity"/>
    <property type="evidence" value="ECO:0007669"/>
    <property type="project" value="UniProtKB-KW"/>
</dbReference>
<organism evidence="4 5">
    <name type="scientific">Apiospora kogelbergensis</name>
    <dbReference type="NCBI Taxonomy" id="1337665"/>
    <lineage>
        <taxon>Eukaryota</taxon>
        <taxon>Fungi</taxon>
        <taxon>Dikarya</taxon>
        <taxon>Ascomycota</taxon>
        <taxon>Pezizomycotina</taxon>
        <taxon>Sordariomycetes</taxon>
        <taxon>Xylariomycetidae</taxon>
        <taxon>Amphisphaeriales</taxon>
        <taxon>Apiosporaceae</taxon>
        <taxon>Apiospora</taxon>
    </lineage>
</organism>
<gene>
    <name evidence="4" type="ORF">PG999_007441</name>
</gene>
<name>A0AAW0QYB9_9PEZI</name>
<reference evidence="4 5" key="1">
    <citation type="submission" date="2023-01" db="EMBL/GenBank/DDBJ databases">
        <title>Analysis of 21 Apiospora genomes using comparative genomics revels a genus with tremendous synthesis potential of carbohydrate active enzymes and secondary metabolites.</title>
        <authorList>
            <person name="Sorensen T."/>
        </authorList>
    </citation>
    <scope>NUCLEOTIDE SEQUENCE [LARGE SCALE GENOMIC DNA]</scope>
    <source>
        <strain evidence="4 5">CBS 117206</strain>
    </source>
</reference>
<keyword evidence="2" id="KW-0812">Transmembrane</keyword>
<sequence>MASPSIWSSQPFKPFFNVWFWVVTVPYLFFLSQCSTITPLWAVPQWSYRVSMGAAILRAFFRYLAVLRFQQPRQMVPGKSKDRFVLTAPPNAALIRDVFNAPLAATDPAPVGAVWYPPIAYTAGGASVTGYNPDEGTRNLSAVATEHFGATHVLYMQYRLASHENPFPAAVQDMFTTYQYVLDLGIAPGDVVLMGDSAGGNLVLAVLRYLAQYKLPQPGT</sequence>
<evidence type="ECO:0000256" key="1">
    <source>
        <dbReference type="ARBA" id="ARBA00022801"/>
    </source>
</evidence>
<dbReference type="SUPFAM" id="SSF53474">
    <property type="entry name" value="alpha/beta-Hydrolases"/>
    <property type="match status" value="1"/>
</dbReference>
<dbReference type="AlphaFoldDB" id="A0AAW0QYB9"/>
<evidence type="ECO:0000313" key="5">
    <source>
        <dbReference type="Proteomes" id="UP001392437"/>
    </source>
</evidence>
<dbReference type="Gene3D" id="3.40.50.1820">
    <property type="entry name" value="alpha/beta hydrolase"/>
    <property type="match status" value="1"/>
</dbReference>
<evidence type="ECO:0000256" key="2">
    <source>
        <dbReference type="SAM" id="Phobius"/>
    </source>
</evidence>
<comment type="caution">
    <text evidence="4">The sequence shown here is derived from an EMBL/GenBank/DDBJ whole genome shotgun (WGS) entry which is preliminary data.</text>
</comment>
<protein>
    <recommendedName>
        <fullName evidence="3">Alpha/beta hydrolase fold-3 domain-containing protein</fullName>
    </recommendedName>
</protein>
<accession>A0AAW0QYB9</accession>
<keyword evidence="2" id="KW-1133">Transmembrane helix</keyword>
<dbReference type="InterPro" id="IPR050300">
    <property type="entry name" value="GDXG_lipolytic_enzyme"/>
</dbReference>
<feature type="transmembrane region" description="Helical" evidence="2">
    <location>
        <begin position="18"/>
        <end position="40"/>
    </location>
</feature>
<keyword evidence="2" id="KW-0472">Membrane</keyword>
<proteinExistence type="predicted"/>
<feature type="domain" description="Alpha/beta hydrolase fold-3" evidence="3">
    <location>
        <begin position="145"/>
        <end position="217"/>
    </location>
</feature>
<dbReference type="Proteomes" id="UP001392437">
    <property type="component" value="Unassembled WGS sequence"/>
</dbReference>
<dbReference type="EMBL" id="JAQQWP010000006">
    <property type="protein sequence ID" value="KAK8115372.1"/>
    <property type="molecule type" value="Genomic_DNA"/>
</dbReference>
<evidence type="ECO:0000259" key="3">
    <source>
        <dbReference type="Pfam" id="PF07859"/>
    </source>
</evidence>
<dbReference type="InterPro" id="IPR013094">
    <property type="entry name" value="AB_hydrolase_3"/>
</dbReference>
<dbReference type="InterPro" id="IPR029058">
    <property type="entry name" value="AB_hydrolase_fold"/>
</dbReference>
<evidence type="ECO:0000313" key="4">
    <source>
        <dbReference type="EMBL" id="KAK8115372.1"/>
    </source>
</evidence>
<keyword evidence="5" id="KW-1185">Reference proteome</keyword>
<dbReference type="PANTHER" id="PTHR48081">
    <property type="entry name" value="AB HYDROLASE SUPERFAMILY PROTEIN C4A8.06C"/>
    <property type="match status" value="1"/>
</dbReference>
<dbReference type="PANTHER" id="PTHR48081:SF8">
    <property type="entry name" value="ALPHA_BETA HYDROLASE FOLD-3 DOMAIN-CONTAINING PROTEIN-RELATED"/>
    <property type="match status" value="1"/>
</dbReference>
<dbReference type="Pfam" id="PF07859">
    <property type="entry name" value="Abhydrolase_3"/>
    <property type="match status" value="1"/>
</dbReference>
<keyword evidence="1" id="KW-0378">Hydrolase</keyword>